<evidence type="ECO:0000259" key="1">
    <source>
        <dbReference type="Pfam" id="PF00501"/>
    </source>
</evidence>
<evidence type="ECO:0000313" key="2">
    <source>
        <dbReference type="Proteomes" id="UP000694844"/>
    </source>
</evidence>
<feature type="domain" description="AMP-dependent synthetase/ligase" evidence="1">
    <location>
        <begin position="24"/>
        <end position="396"/>
    </location>
</feature>
<accession>A0A8B8A727</accession>
<name>A0A8B8A727_CRAVI</name>
<reference evidence="3" key="1">
    <citation type="submission" date="2025-08" db="UniProtKB">
        <authorList>
            <consortium name="RefSeq"/>
        </authorList>
    </citation>
    <scope>IDENTIFICATION</scope>
    <source>
        <tissue evidence="3">Whole sample</tissue>
    </source>
</reference>
<organism evidence="2 3">
    <name type="scientific">Crassostrea virginica</name>
    <name type="common">Eastern oyster</name>
    <dbReference type="NCBI Taxonomy" id="6565"/>
    <lineage>
        <taxon>Eukaryota</taxon>
        <taxon>Metazoa</taxon>
        <taxon>Spiralia</taxon>
        <taxon>Lophotrochozoa</taxon>
        <taxon>Mollusca</taxon>
        <taxon>Bivalvia</taxon>
        <taxon>Autobranchia</taxon>
        <taxon>Pteriomorphia</taxon>
        <taxon>Ostreida</taxon>
        <taxon>Ostreoidea</taxon>
        <taxon>Ostreidae</taxon>
        <taxon>Crassostrea</taxon>
    </lineage>
</organism>
<dbReference type="OrthoDB" id="10253869at2759"/>
<dbReference type="InterPro" id="IPR045851">
    <property type="entry name" value="AMP-bd_C_sf"/>
</dbReference>
<dbReference type="Gene3D" id="3.30.300.30">
    <property type="match status" value="1"/>
</dbReference>
<dbReference type="SUPFAM" id="SSF56801">
    <property type="entry name" value="Acetyl-CoA synthetase-like"/>
    <property type="match status" value="1"/>
</dbReference>
<protein>
    <submittedName>
        <fullName evidence="3">Acyl-CoA synthetase family member 2, mitochondrial-like</fullName>
    </submittedName>
</protein>
<dbReference type="CDD" id="cd04433">
    <property type="entry name" value="AFD_class_I"/>
    <property type="match status" value="1"/>
</dbReference>
<dbReference type="InterPro" id="IPR000873">
    <property type="entry name" value="AMP-dep_synth/lig_dom"/>
</dbReference>
<gene>
    <name evidence="3" type="primary">LOC111099992</name>
</gene>
<dbReference type="Gene3D" id="3.40.50.12780">
    <property type="entry name" value="N-terminal domain of ligase-like"/>
    <property type="match status" value="1"/>
</dbReference>
<dbReference type="Proteomes" id="UP000694844">
    <property type="component" value="Chromosome 6"/>
</dbReference>
<dbReference type="InterPro" id="IPR042099">
    <property type="entry name" value="ANL_N_sf"/>
</dbReference>
<dbReference type="PANTHER" id="PTHR42814:SF3">
    <property type="entry name" value="BETA-N-ACETYLHEXOSAMINIDASE"/>
    <property type="match status" value="1"/>
</dbReference>
<dbReference type="RefSeq" id="XP_022287251.1">
    <property type="nucleotide sequence ID" value="XM_022431543.1"/>
</dbReference>
<proteinExistence type="predicted"/>
<dbReference type="Pfam" id="PF00501">
    <property type="entry name" value="AMP-binding"/>
    <property type="match status" value="1"/>
</dbReference>
<evidence type="ECO:0000313" key="3">
    <source>
        <dbReference type="RefSeq" id="XP_022287251.1"/>
    </source>
</evidence>
<sequence length="549" mass="61575">MTSHSYMFTPRRVPYNYQTVPEALEERAKETPDHVILVHRKLDGCREIMTYQTLYLQAVKMAKHLVNIGIKKGENVGIYGPNSLQWVVAEISIIMAGAVAVHLTTILNDPKGFVEKIKMADCVGLVIDQGTGDEQNLFISSCLHEFNDCLKVVLLREGKKGFDRYNDLPSILSKDHSDVELPKLSPEDDIIVFKTSGSTGEPNMVAHTHFGVLNVEYFQGPDRPSVLYNDRPFGWISGSPLVNIAYRTRRVFADSSYAAHKSNVMKIWNWMREEKTTHALLAPFFLADLINFKDEKKDSFLLNSILLGGQIIDDSSSQALGVYSEFIWIGFGLTENCGVTTLYPNIGKGEKIEMGDVGQPSGGVEMKIIDDSGSTLPRDEPGELCIRSRVAFQEYYKNPEASRKAFLSGQWFRTGDIAVITKSNRIVIKGRIKNVISRGSAKIFPEMIEKTLSEMNGISHVVVVPVPDKRLYQEIVVCFVVKDNCDVTEDDVKEFSAQKFDVTNSADGYGVMPGYFLKFKNFPILGSGKPEKKQIQLEAMRRLGIKEEK</sequence>
<keyword evidence="2" id="KW-1185">Reference proteome</keyword>
<dbReference type="KEGG" id="cvn:111099992"/>
<dbReference type="GeneID" id="111099992"/>
<dbReference type="AlphaFoldDB" id="A0A8B8A727"/>
<dbReference type="PANTHER" id="PTHR42814">
    <property type="entry name" value="AMP-BINDING DOMAIN-CONTAINING PROTEIN"/>
    <property type="match status" value="1"/>
</dbReference>